<dbReference type="Gene3D" id="3.40.50.300">
    <property type="entry name" value="P-loop containing nucleotide triphosphate hydrolases"/>
    <property type="match status" value="1"/>
</dbReference>
<dbReference type="STRING" id="92696.A0A4R0R9M7"/>
<dbReference type="Pfam" id="PF14634">
    <property type="entry name" value="zf-RING_5"/>
    <property type="match status" value="1"/>
</dbReference>
<dbReference type="InterPro" id="IPR003960">
    <property type="entry name" value="ATPase_AAA_CS"/>
</dbReference>
<evidence type="ECO:0000259" key="15">
    <source>
        <dbReference type="SMART" id="SM01024"/>
    </source>
</evidence>
<evidence type="ECO:0000256" key="13">
    <source>
        <dbReference type="SAM" id="MobiDB-lite"/>
    </source>
</evidence>
<dbReference type="EMBL" id="RWJN01000230">
    <property type="protein sequence ID" value="TCD64541.1"/>
    <property type="molecule type" value="Genomic_DNA"/>
</dbReference>
<evidence type="ECO:0000313" key="16">
    <source>
        <dbReference type="EMBL" id="TCD64541.1"/>
    </source>
</evidence>
<feature type="compositionally biased region" description="Basic and acidic residues" evidence="13">
    <location>
        <begin position="152"/>
        <end position="161"/>
    </location>
</feature>
<dbReference type="FunFam" id="3.40.50.300:FF:000768">
    <property type="entry name" value="Probable mitochondrial chaperone bcs1"/>
    <property type="match status" value="1"/>
</dbReference>
<accession>A0A4R0R9M7</accession>
<dbReference type="AlphaFoldDB" id="A0A4R0R9M7"/>
<comment type="subcellular location">
    <subcellularLocation>
        <location evidence="1">Mitochondrion inner membrane</location>
        <topology evidence="1">Single-pass membrane protein</topology>
    </subcellularLocation>
</comment>
<dbReference type="SUPFAM" id="SSF52540">
    <property type="entry name" value="P-loop containing nucleoside triphosphate hydrolases"/>
    <property type="match status" value="1"/>
</dbReference>
<keyword evidence="4 12" id="KW-0547">Nucleotide-binding</keyword>
<evidence type="ECO:0000256" key="7">
    <source>
        <dbReference type="ARBA" id="ARBA00022840"/>
    </source>
</evidence>
<evidence type="ECO:0008006" key="18">
    <source>
        <dbReference type="Google" id="ProtNLM"/>
    </source>
</evidence>
<keyword evidence="8" id="KW-1133">Transmembrane helix</keyword>
<dbReference type="InterPro" id="IPR027417">
    <property type="entry name" value="P-loop_NTPase"/>
</dbReference>
<reference evidence="16 17" key="1">
    <citation type="submission" date="2018-11" db="EMBL/GenBank/DDBJ databases">
        <title>Genome assembly of Steccherinum ochraceum LE-BIN_3174, the white-rot fungus of the Steccherinaceae family (The Residual Polyporoid clade, Polyporales, Basidiomycota).</title>
        <authorList>
            <person name="Fedorova T.V."/>
            <person name="Glazunova O.A."/>
            <person name="Landesman E.O."/>
            <person name="Moiseenko K.V."/>
            <person name="Psurtseva N.V."/>
            <person name="Savinova O.S."/>
            <person name="Shakhova N.V."/>
            <person name="Tyazhelova T.V."/>
            <person name="Vasina D.V."/>
        </authorList>
    </citation>
    <scope>NUCLEOTIDE SEQUENCE [LARGE SCALE GENOMIC DNA]</scope>
    <source>
        <strain evidence="16 17">LE-BIN_3174</strain>
    </source>
</reference>
<dbReference type="InterPro" id="IPR003959">
    <property type="entry name" value="ATPase_AAA_core"/>
</dbReference>
<sequence>MSHVPSTVSQPEFDFWEFVGCGLCHMPFAANSSGPPPVPFWITECGHIICNTHLKGDHSCAQCGSQGIQVASLQRKMDAPMADWFRPATQTMDSLAFSTRFQIETLVSLVRYYKRKHSQQHALIERAKMESQHFKVLKKKYEDLKVHAQQLRERLHNERGRSVGSEPADGINNNGKRPMLDSNRSTHSNSSPRVIYLIDTTNFGRVTVVLPEVLFMQHAQNIGPGISTPPPPADVVGAVSRGQSDVGSSLLSGLLDNNPYFQAGFGLMGVGVALTALRHGVRISSIALQRRMLVSLEINNKDPAYDWFLAWMSQQAAKQAAKPRLLSPASWTRSHQLSVQTAYEQRKNGSASVFFKVVAGPGTHLMKYERAWIQVKRERETRSQQLMSGIPWETVTLTTLSRDRSLFPKLLAEARDIAMRGQEGKLVIHTPWGIEWKPFGLPRRKRPLKSVVLEEGVAESVEKDVSAFLQRRQWYADRGIPYRRGYLLHGPPGSGKSSFIQALAGSLSYDICVLNLSERGLADDKLIHLLSNVPERSFVLIEDIDAAFNKRVQSSEDGYQSSVTFSGFLNALDGVASGEERIIFMTTNHPERLDPALIRPGRVDLSLFIGDSTPQQAKRLFLQFYGRGEEEPSGWEHIEEDELNRLGDSIEGLVREQMQAGKRVSMAALQGLFIRSSAREATEGLGSLFQEQRTL</sequence>
<evidence type="ECO:0000256" key="10">
    <source>
        <dbReference type="ARBA" id="ARBA00023136"/>
    </source>
</evidence>
<keyword evidence="10" id="KW-0472">Membrane</keyword>
<dbReference type="PROSITE" id="PS00674">
    <property type="entry name" value="AAA"/>
    <property type="match status" value="1"/>
</dbReference>
<evidence type="ECO:0000256" key="11">
    <source>
        <dbReference type="ARBA" id="ARBA00048778"/>
    </source>
</evidence>
<dbReference type="Pfam" id="PF25426">
    <property type="entry name" value="AAA_lid_BCS1"/>
    <property type="match status" value="1"/>
</dbReference>
<keyword evidence="6" id="KW-0378">Hydrolase</keyword>
<dbReference type="CDD" id="cd19510">
    <property type="entry name" value="RecA-like_BCS1"/>
    <property type="match status" value="1"/>
</dbReference>
<evidence type="ECO:0000259" key="14">
    <source>
        <dbReference type="SMART" id="SM00382"/>
    </source>
</evidence>
<keyword evidence="17" id="KW-1185">Reference proteome</keyword>
<feature type="domain" description="BCS1 N-terminal" evidence="15">
    <location>
        <begin position="268"/>
        <end position="451"/>
    </location>
</feature>
<comment type="catalytic activity">
    <reaction evidence="11">
        <text>ATP + H2O = ADP + phosphate + H(+)</text>
        <dbReference type="Rhea" id="RHEA:13065"/>
        <dbReference type="ChEBI" id="CHEBI:15377"/>
        <dbReference type="ChEBI" id="CHEBI:15378"/>
        <dbReference type="ChEBI" id="CHEBI:30616"/>
        <dbReference type="ChEBI" id="CHEBI:43474"/>
        <dbReference type="ChEBI" id="CHEBI:456216"/>
    </reaction>
    <physiologicalReaction direction="left-to-right" evidence="11">
        <dbReference type="Rhea" id="RHEA:13066"/>
    </physiologicalReaction>
</comment>
<protein>
    <recommendedName>
        <fullName evidence="18">Mitochondrial chaperone</fullName>
    </recommendedName>
</protein>
<dbReference type="Pfam" id="PF00004">
    <property type="entry name" value="AAA"/>
    <property type="match status" value="1"/>
</dbReference>
<keyword evidence="5" id="KW-0999">Mitochondrion inner membrane</keyword>
<dbReference type="InterPro" id="IPR014851">
    <property type="entry name" value="BCS1_N"/>
</dbReference>
<dbReference type="SMART" id="SM00382">
    <property type="entry name" value="AAA"/>
    <property type="match status" value="1"/>
</dbReference>
<keyword evidence="9" id="KW-0496">Mitochondrion</keyword>
<comment type="similarity">
    <text evidence="2">Belongs to the AAA ATPase family. BCS1 subfamily.</text>
</comment>
<dbReference type="PANTHER" id="PTHR23070">
    <property type="entry name" value="BCS1 AAA-TYPE ATPASE"/>
    <property type="match status" value="1"/>
</dbReference>
<evidence type="ECO:0000256" key="6">
    <source>
        <dbReference type="ARBA" id="ARBA00022801"/>
    </source>
</evidence>
<dbReference type="InterPro" id="IPR003593">
    <property type="entry name" value="AAA+_ATPase"/>
</dbReference>
<evidence type="ECO:0000256" key="12">
    <source>
        <dbReference type="RuleBase" id="RU003651"/>
    </source>
</evidence>
<keyword evidence="7 12" id="KW-0067">ATP-binding</keyword>
<dbReference type="GO" id="GO:0016887">
    <property type="term" value="F:ATP hydrolysis activity"/>
    <property type="evidence" value="ECO:0007669"/>
    <property type="project" value="InterPro"/>
</dbReference>
<comment type="caution">
    <text evidence="16">The sequence shown here is derived from an EMBL/GenBank/DDBJ whole genome shotgun (WGS) entry which is preliminary data.</text>
</comment>
<dbReference type="OrthoDB" id="10251412at2759"/>
<evidence type="ECO:0000256" key="4">
    <source>
        <dbReference type="ARBA" id="ARBA00022741"/>
    </source>
</evidence>
<dbReference type="InterPro" id="IPR001841">
    <property type="entry name" value="Znf_RING"/>
</dbReference>
<evidence type="ECO:0000256" key="9">
    <source>
        <dbReference type="ARBA" id="ARBA00023128"/>
    </source>
</evidence>
<evidence type="ECO:0000313" key="17">
    <source>
        <dbReference type="Proteomes" id="UP000292702"/>
    </source>
</evidence>
<feature type="domain" description="AAA+ ATPase" evidence="14">
    <location>
        <begin position="482"/>
        <end position="613"/>
    </location>
</feature>
<evidence type="ECO:0000256" key="5">
    <source>
        <dbReference type="ARBA" id="ARBA00022792"/>
    </source>
</evidence>
<dbReference type="GO" id="GO:0034551">
    <property type="term" value="P:mitochondrial respiratory chain complex III assembly"/>
    <property type="evidence" value="ECO:0007669"/>
    <property type="project" value="UniProtKB-ARBA"/>
</dbReference>
<evidence type="ECO:0000256" key="2">
    <source>
        <dbReference type="ARBA" id="ARBA00007448"/>
    </source>
</evidence>
<feature type="region of interest" description="Disordered" evidence="13">
    <location>
        <begin position="152"/>
        <end position="189"/>
    </location>
</feature>
<gene>
    <name evidence="16" type="ORF">EIP91_003979</name>
</gene>
<dbReference type="GO" id="GO:0005524">
    <property type="term" value="F:ATP binding"/>
    <property type="evidence" value="ECO:0007669"/>
    <property type="project" value="UniProtKB-KW"/>
</dbReference>
<dbReference type="SMART" id="SM01024">
    <property type="entry name" value="BCS1_N"/>
    <property type="match status" value="1"/>
</dbReference>
<proteinExistence type="inferred from homology"/>
<dbReference type="Pfam" id="PF08740">
    <property type="entry name" value="BCS1_N"/>
    <property type="match status" value="1"/>
</dbReference>
<dbReference type="GO" id="GO:0005743">
    <property type="term" value="C:mitochondrial inner membrane"/>
    <property type="evidence" value="ECO:0007669"/>
    <property type="project" value="UniProtKB-SubCell"/>
</dbReference>
<dbReference type="InterPro" id="IPR057495">
    <property type="entry name" value="AAA_lid_BCS1"/>
</dbReference>
<dbReference type="Proteomes" id="UP000292702">
    <property type="component" value="Unassembled WGS sequence"/>
</dbReference>
<evidence type="ECO:0000256" key="8">
    <source>
        <dbReference type="ARBA" id="ARBA00022989"/>
    </source>
</evidence>
<organism evidence="16 17">
    <name type="scientific">Steccherinum ochraceum</name>
    <dbReference type="NCBI Taxonomy" id="92696"/>
    <lineage>
        <taxon>Eukaryota</taxon>
        <taxon>Fungi</taxon>
        <taxon>Dikarya</taxon>
        <taxon>Basidiomycota</taxon>
        <taxon>Agaricomycotina</taxon>
        <taxon>Agaricomycetes</taxon>
        <taxon>Polyporales</taxon>
        <taxon>Steccherinaceae</taxon>
        <taxon>Steccherinum</taxon>
    </lineage>
</organism>
<evidence type="ECO:0000256" key="3">
    <source>
        <dbReference type="ARBA" id="ARBA00022692"/>
    </source>
</evidence>
<dbReference type="InterPro" id="IPR050747">
    <property type="entry name" value="Mitochondrial_chaperone_BCS1"/>
</dbReference>
<keyword evidence="3" id="KW-0812">Transmembrane</keyword>
<name>A0A4R0R9M7_9APHY</name>
<evidence type="ECO:0000256" key="1">
    <source>
        <dbReference type="ARBA" id="ARBA00004434"/>
    </source>
</evidence>